<organism evidence="2 3">
    <name type="scientific">Herbaspirillum seropedicae (strain SmR1)</name>
    <dbReference type="NCBI Taxonomy" id="757424"/>
    <lineage>
        <taxon>Bacteria</taxon>
        <taxon>Pseudomonadati</taxon>
        <taxon>Pseudomonadota</taxon>
        <taxon>Betaproteobacteria</taxon>
        <taxon>Burkholderiales</taxon>
        <taxon>Oxalobacteraceae</taxon>
        <taxon>Herbaspirillum</taxon>
    </lineage>
</organism>
<proteinExistence type="predicted"/>
<keyword evidence="1" id="KW-0812">Transmembrane</keyword>
<keyword evidence="3" id="KW-1185">Reference proteome</keyword>
<evidence type="ECO:0000256" key="1">
    <source>
        <dbReference type="SAM" id="Phobius"/>
    </source>
</evidence>
<dbReference type="Proteomes" id="UP000000329">
    <property type="component" value="Chromosome"/>
</dbReference>
<keyword evidence="1" id="KW-0472">Membrane</keyword>
<reference evidence="2 3" key="1">
    <citation type="submission" date="2010-04" db="EMBL/GenBank/DDBJ databases">
        <title>The genome of Herbaspirillum seropedicae SmR1, an endophytic, nitrogen-fixing, plant-growth promoting beta-Proteobacteria.</title>
        <authorList>
            <person name="Pedrosa F.O."/>
            <person name="Monteiro R.A."/>
            <person name="Wassem R."/>
            <person name="Cruz L.M."/>
            <person name="Ayub R.A."/>
            <person name="Colauto N.B."/>
            <person name="Fernandez M.A."/>
            <person name="Fungaro M.H.P."/>
            <person name="Grisard E.C."/>
            <person name="Hungria M."/>
            <person name="Madeira H.M.F."/>
            <person name="Nodari R.O."/>
            <person name="Osaku C.A."/>
            <person name="Petzl-Erler M.L."/>
            <person name="Terenzi H."/>
            <person name="Vieira L.G.E."/>
            <person name="Almeida M.I.M."/>
            <person name="Alves L.R."/>
            <person name="Arantes O.M.N."/>
            <person name="Balsanelli E."/>
            <person name="Barcellos F.G."/>
            <person name="Baura V.A."/>
            <person name="Binde D.R."/>
            <person name="Campo R.J."/>
            <person name="Chubatsu L.S."/>
            <person name="Chueire L.M.O."/>
            <person name="Ciferri R.R."/>
            <person name="Correa L.C."/>
            <person name="da Conceicao Silva J.L."/>
            <person name="Dabul A.N.G."/>
            <person name="Dambros B.P."/>
            <person name="Faoro H."/>
            <person name="Favetti A."/>
            <person name="Friedermann G."/>
            <person name="Furlaneto M.C."/>
            <person name="Gasques L.S."/>
            <person name="Gimenes C.C.T."/>
            <person name="Gioppo N.M.R."/>
            <person name="Glienke-Blanco C."/>
            <person name="Godoy L.P."/>
            <person name="Guerra M.P."/>
            <person name="Karp S."/>
            <person name="Kava-Cordeiro V."/>
            <person name="Margarido V.P."/>
            <person name="Mathioni S.M."/>
            <person name="Menck-Soares M.A."/>
            <person name="Murace N.K."/>
            <person name="Nicolas M.F."/>
            <person name="Oliveira C.E.C."/>
            <person name="Pagnan N.A.B."/>
            <person name="Pamphile J.A."/>
            <person name="Patussi E.V."/>
            <person name="Pereira L.F.P."/>
            <person name="Pereira-Ferrari L."/>
            <person name="Pinto F.G.S."/>
            <person name="Precoma C."/>
            <person name="Prioli A.J."/>
            <person name="Prioli S.M.A.P."/>
            <person name="Raittz R.T."/>
            <person name="Ramos H.J.O."/>
            <person name="Ribeiro E.M.S.F."/>
            <person name="Rigo L.U."/>
            <person name="Rocha C.L.M.S.C."/>
            <person name="Rocha S.N."/>
            <person name="Santos K."/>
            <person name="Satori D."/>
            <person name="Silva A.G."/>
            <person name="Simao R.C.G."/>
            <person name="Soares M.A.M."/>
            <person name="Souza E.M."/>
            <person name="Steffens M.B.R."/>
            <person name="Steindel M."/>
            <person name="Tadra-Sfeir M.Z."/>
            <person name="Takahashi E.K."/>
            <person name="Torres R.A."/>
            <person name="Valle J.S."/>
            <person name="Vernal J.I."/>
            <person name="Vilas-Boas L.A."/>
            <person name="Watanabe M.A.E."/>
            <person name="Weiss V.A."/>
            <person name="Yates M.A."/>
            <person name="Souza E.M."/>
        </authorList>
    </citation>
    <scope>NUCLEOTIDE SEQUENCE [LARGE SCALE GENOMIC DNA]</scope>
    <source>
        <strain evidence="2 3">SmR1</strain>
    </source>
</reference>
<feature type="transmembrane region" description="Helical" evidence="1">
    <location>
        <begin position="40"/>
        <end position="64"/>
    </location>
</feature>
<dbReference type="KEGG" id="hse:Hsero_3810"/>
<keyword evidence="1" id="KW-1133">Transmembrane helix</keyword>
<sequence>MGKRCVQSHSGIGSPALYRKTRSSMFHQVRRNLSCPQKGIGHWVLFTAPVFHCFFIAVGIFPAVQRVGCLSPSYRCFSARLIVGIVGGDNADFFDILRPDRIAAGPKGHQAMTGQEQNERHHANAIRRTSAHPQVIHAEQETLQHVFLFFEEKQWLGQLFRTAIHVPAPVVPLRQQAIEAFLPFPLPPDRKGTNHVTFFIHFIMTDVIGVPVIGISAVNAEYGVFIPRDFPCNIALTRLGEEPATPNGVEFLLFTIETDGTALKRKKFVSSVPESEVTEQNSDGQAIEVTKNSAGIRIQYSRQVVAPHSPDHP</sequence>
<dbReference type="EMBL" id="CP002039">
    <property type="protein sequence ID" value="ADJ65288.1"/>
    <property type="molecule type" value="Genomic_DNA"/>
</dbReference>
<protein>
    <submittedName>
        <fullName evidence="2">Uncharacterized protein</fullName>
    </submittedName>
</protein>
<gene>
    <name evidence="2" type="ordered locus">Hsero_3810</name>
</gene>
<accession>D8IRU5</accession>
<evidence type="ECO:0000313" key="2">
    <source>
        <dbReference type="EMBL" id="ADJ65288.1"/>
    </source>
</evidence>
<dbReference type="AlphaFoldDB" id="D8IRU5"/>
<evidence type="ECO:0000313" key="3">
    <source>
        <dbReference type="Proteomes" id="UP000000329"/>
    </source>
</evidence>
<name>D8IRU5_HERSS</name>
<dbReference type="HOGENOM" id="CLU_887882_0_0_4"/>